<dbReference type="InterPro" id="IPR025403">
    <property type="entry name" value="TgpA-like_C"/>
</dbReference>
<dbReference type="HOGENOM" id="CLU_076072_0_0_11"/>
<proteinExistence type="predicted"/>
<evidence type="ECO:0000313" key="4">
    <source>
        <dbReference type="Proteomes" id="UP000009224"/>
    </source>
</evidence>
<keyword evidence="1" id="KW-0812">Transmembrane</keyword>
<evidence type="ECO:0000313" key="3">
    <source>
        <dbReference type="EMBL" id="AEF35979.1"/>
    </source>
</evidence>
<dbReference type="Proteomes" id="UP000009224">
    <property type="component" value="Chromosome"/>
</dbReference>
<name>F5YS19_MYCSD</name>
<evidence type="ECO:0000259" key="2">
    <source>
        <dbReference type="Pfam" id="PF13559"/>
    </source>
</evidence>
<dbReference type="AlphaFoldDB" id="F5YS19"/>
<dbReference type="Pfam" id="PF13559">
    <property type="entry name" value="DUF4129"/>
    <property type="match status" value="1"/>
</dbReference>
<organism evidence="3 4">
    <name type="scientific">Mycolicibacter sinensis (strain JDM601)</name>
    <name type="common">Mycobacterium sinense</name>
    <dbReference type="NCBI Taxonomy" id="875328"/>
    <lineage>
        <taxon>Bacteria</taxon>
        <taxon>Bacillati</taxon>
        <taxon>Actinomycetota</taxon>
        <taxon>Actinomycetes</taxon>
        <taxon>Mycobacteriales</taxon>
        <taxon>Mycobacteriaceae</taxon>
        <taxon>Mycolicibacter</taxon>
    </lineage>
</organism>
<dbReference type="EMBL" id="CP002329">
    <property type="protein sequence ID" value="AEF35979.1"/>
    <property type="molecule type" value="Genomic_DNA"/>
</dbReference>
<keyword evidence="4" id="KW-1185">Reference proteome</keyword>
<dbReference type="RefSeq" id="WP_013828911.1">
    <property type="nucleotide sequence ID" value="NC_015576.1"/>
</dbReference>
<evidence type="ECO:0000256" key="1">
    <source>
        <dbReference type="SAM" id="Phobius"/>
    </source>
</evidence>
<dbReference type="KEGG" id="mjd:JDM601_1979"/>
<feature type="transmembrane region" description="Helical" evidence="1">
    <location>
        <begin position="21"/>
        <end position="40"/>
    </location>
</feature>
<sequence length="333" mass="34521">MPQRRRATQTSAAAMRAGADTATGRVIALIVLVLAAGAATRGYVPGVAHDPRRPAEAGPVAQLILAALLAVSVGAVAVAVAQRARDRRAPPGSIGELSRTVGAHRGQPAWRVLLIGLAVLTAWLLAVVVMVRLGAAHRFSIPAGLLGTRGEAPTSPAGADAPAPVPLHPPPLGAAGAPLGYLLVLTAGLLVLIAAMLLVARARRATSAAPQINPAPAAAQPPTAGESLARAAELGLTRIADRSREPREAIIACYAVMERHLADVPDAAPREFDTPTEVLARAVEHHALPADNAPRLVELFTEARFSPHLMTEAHRAEAVAILRLVLDELRART</sequence>
<gene>
    <name evidence="3" type="ordered locus">JDM601_1979</name>
</gene>
<feature type="transmembrane region" description="Helical" evidence="1">
    <location>
        <begin position="179"/>
        <end position="200"/>
    </location>
</feature>
<feature type="transmembrane region" description="Helical" evidence="1">
    <location>
        <begin position="112"/>
        <end position="135"/>
    </location>
</feature>
<accession>F5YS19</accession>
<keyword evidence="1" id="KW-1133">Transmembrane helix</keyword>
<reference evidence="3 4" key="1">
    <citation type="journal article" date="2011" name="J. Bacteriol.">
        <title>Complete genome sequence of a novel clinical isolate, the nontuberculous Mycobacterium strain JDM601.</title>
        <authorList>
            <person name="Zhang Z.Y."/>
            <person name="Sun Z.Q."/>
            <person name="Wang Z.L."/>
            <person name="Wen Z.L."/>
            <person name="Sun Q.W."/>
            <person name="Zhu Z.Q."/>
            <person name="Song Y.Z."/>
            <person name="Zhao J.W."/>
            <person name="Wang H.H."/>
            <person name="Zhang S.L."/>
            <person name="Guo X.K."/>
        </authorList>
    </citation>
    <scope>NUCLEOTIDE SEQUENCE [LARGE SCALE GENOMIC DNA]</scope>
    <source>
        <strain evidence="3 4">JDM601</strain>
    </source>
</reference>
<dbReference type="eggNOG" id="ENOG5033KDT">
    <property type="taxonomic scope" value="Bacteria"/>
</dbReference>
<feature type="domain" description="Protein-glutamine gamma-glutamyltransferase-like C-terminal" evidence="2">
    <location>
        <begin position="253"/>
        <end position="323"/>
    </location>
</feature>
<protein>
    <recommendedName>
        <fullName evidence="2">Protein-glutamine gamma-glutamyltransferase-like C-terminal domain-containing protein</fullName>
    </recommendedName>
</protein>
<feature type="transmembrane region" description="Helical" evidence="1">
    <location>
        <begin position="60"/>
        <end position="81"/>
    </location>
</feature>
<dbReference type="STRING" id="875328.JDM601_1979"/>
<keyword evidence="1" id="KW-0472">Membrane</keyword>